<reference evidence="1" key="1">
    <citation type="submission" date="2020-06" db="EMBL/GenBank/DDBJ databases">
        <authorList>
            <person name="Onetto C."/>
        </authorList>
    </citation>
    <scope>NUCLEOTIDE SEQUENCE</scope>
</reference>
<sequence>MCWGVQDHNFCELCRQETALEINWLGCQLEFCEVDSPVCQNPIISKLITYCSCQTCQTEAYDGGNPDDIYPEPFAHPGFSDTKPVIPVDRVQFPEPTAYESFSNVENLAGSADELPSYEDAMNEIPSPPSYDLTLVRDNPLEGVKILSTAHRRATRRYQQLMHVAKKRRQDIRRFLNQNPPTDTIRILDYATEVIESFLFDQEQRLSRMDLLARSFLAIREEIDLLPSSPQMALLEHKRQSIIREMEGYVDQDNTLGTAEVWDLRLESLLNHVGVEMVSASLQEIRDMMASIRAMRANASST</sequence>
<keyword evidence="2" id="KW-1185">Reference proteome</keyword>
<organism evidence="1 2">
    <name type="scientific">Aureobasidium vineae</name>
    <dbReference type="NCBI Taxonomy" id="2773715"/>
    <lineage>
        <taxon>Eukaryota</taxon>
        <taxon>Fungi</taxon>
        <taxon>Dikarya</taxon>
        <taxon>Ascomycota</taxon>
        <taxon>Pezizomycotina</taxon>
        <taxon>Dothideomycetes</taxon>
        <taxon>Dothideomycetidae</taxon>
        <taxon>Dothideales</taxon>
        <taxon>Saccotheciaceae</taxon>
        <taxon>Aureobasidium</taxon>
    </lineage>
</organism>
<accession>A0A9N8P4S5</accession>
<proteinExistence type="predicted"/>
<dbReference type="AlphaFoldDB" id="A0A9N8P4S5"/>
<dbReference type="Proteomes" id="UP000716446">
    <property type="component" value="Unassembled WGS sequence"/>
</dbReference>
<gene>
    <name evidence="1" type="ORF">AWRI4619_LOCUS404</name>
</gene>
<comment type="caution">
    <text evidence="1">The sequence shown here is derived from an EMBL/GenBank/DDBJ whole genome shotgun (WGS) entry which is preliminary data.</text>
</comment>
<protein>
    <submittedName>
        <fullName evidence="1">Uncharacterized protein</fullName>
    </submittedName>
</protein>
<evidence type="ECO:0000313" key="2">
    <source>
        <dbReference type="Proteomes" id="UP000716446"/>
    </source>
</evidence>
<name>A0A9N8P4S5_9PEZI</name>
<evidence type="ECO:0000313" key="1">
    <source>
        <dbReference type="EMBL" id="CAD0081837.1"/>
    </source>
</evidence>
<dbReference type="EMBL" id="CAIJEN010000001">
    <property type="protein sequence ID" value="CAD0081837.1"/>
    <property type="molecule type" value="Genomic_DNA"/>
</dbReference>